<keyword evidence="1" id="KW-0732">Signal</keyword>
<feature type="signal peptide" evidence="1">
    <location>
        <begin position="1"/>
        <end position="25"/>
    </location>
</feature>
<protein>
    <submittedName>
        <fullName evidence="2">Uncharacterized protein</fullName>
    </submittedName>
</protein>
<organism evidence="2 3">
    <name type="scientific">Allacma fusca</name>
    <dbReference type="NCBI Taxonomy" id="39272"/>
    <lineage>
        <taxon>Eukaryota</taxon>
        <taxon>Metazoa</taxon>
        <taxon>Ecdysozoa</taxon>
        <taxon>Arthropoda</taxon>
        <taxon>Hexapoda</taxon>
        <taxon>Collembola</taxon>
        <taxon>Symphypleona</taxon>
        <taxon>Sminthuridae</taxon>
        <taxon>Allacma</taxon>
    </lineage>
</organism>
<proteinExistence type="predicted"/>
<sequence>MAGSIQIYTVIVVSLIQLPPCPTQAVAPAPAFENSELSTLESVWPIYKQGSPGGSSKQVLVSGSRKSTSENFEMFDQTLPLKTFFEDTSKHLNSTLTSALILGFGSDGVQFGNLGETIKDPDFRVRSASLYFDIGTSMKNFTCNDKDINLGSSVFHLTRSRNEIPSPFSLMSIRAQLMGPAWSRVFENSETINCICPSTYSRDVVEEFLPLMDSTLELSRHCITPNRISVDIKPIIDSWLERNVDFSERSLDTLVFSVVIDGPLMNFFLAHSANPQVQFDYFLD</sequence>
<dbReference type="EMBL" id="CAJVCH010359095">
    <property type="protein sequence ID" value="CAG7816034.1"/>
    <property type="molecule type" value="Genomic_DNA"/>
</dbReference>
<reference evidence="2" key="1">
    <citation type="submission" date="2021-06" db="EMBL/GenBank/DDBJ databases">
        <authorList>
            <person name="Hodson N. C."/>
            <person name="Mongue J. A."/>
            <person name="Jaron S. K."/>
        </authorList>
    </citation>
    <scope>NUCLEOTIDE SEQUENCE</scope>
</reference>
<comment type="caution">
    <text evidence="2">The sequence shown here is derived from an EMBL/GenBank/DDBJ whole genome shotgun (WGS) entry which is preliminary data.</text>
</comment>
<keyword evidence="3" id="KW-1185">Reference proteome</keyword>
<feature type="chain" id="PRO_5035195802" evidence="1">
    <location>
        <begin position="26"/>
        <end position="284"/>
    </location>
</feature>
<accession>A0A8J2L5V4</accession>
<name>A0A8J2L5V4_9HEXA</name>
<evidence type="ECO:0000313" key="2">
    <source>
        <dbReference type="EMBL" id="CAG7816034.1"/>
    </source>
</evidence>
<dbReference type="AlphaFoldDB" id="A0A8J2L5V4"/>
<feature type="non-terminal residue" evidence="2">
    <location>
        <position position="284"/>
    </location>
</feature>
<dbReference type="Proteomes" id="UP000708208">
    <property type="component" value="Unassembled WGS sequence"/>
</dbReference>
<evidence type="ECO:0000313" key="3">
    <source>
        <dbReference type="Proteomes" id="UP000708208"/>
    </source>
</evidence>
<gene>
    <name evidence="2" type="ORF">AFUS01_LOCUS26671</name>
</gene>
<evidence type="ECO:0000256" key="1">
    <source>
        <dbReference type="SAM" id="SignalP"/>
    </source>
</evidence>